<evidence type="ECO:0000259" key="7">
    <source>
        <dbReference type="Pfam" id="PF01292"/>
    </source>
</evidence>
<dbReference type="RefSeq" id="WP_261897575.1">
    <property type="nucleotide sequence ID" value="NZ_AP024896.1"/>
</dbReference>
<proteinExistence type="predicted"/>
<feature type="transmembrane region" description="Helical" evidence="6">
    <location>
        <begin position="38"/>
        <end position="56"/>
    </location>
</feature>
<keyword evidence="4 6" id="KW-1133">Transmembrane helix</keyword>
<dbReference type="Proteomes" id="UP001304071">
    <property type="component" value="Chromosome 2"/>
</dbReference>
<sequence>MNKPFVWDWLVRITHWTVALLFFANYFVTKKGSETHEWVGYCILAAIAVRLIWGLVTHSPARLSAFLPSVSKAIEHLKEVKKTRQDTHIGHNPAGAMMIWLMWTLLIVTGLTGWGTQVEMFDQFDWLGDVHETLANLTMTAVTIHVCAVIVMSHITRHSYLTGMLPFNRK</sequence>
<evidence type="ECO:0000313" key="8">
    <source>
        <dbReference type="EMBL" id="WPC75594.1"/>
    </source>
</evidence>
<feature type="transmembrane region" description="Helical" evidence="6">
    <location>
        <begin position="134"/>
        <end position="155"/>
    </location>
</feature>
<feature type="transmembrane region" description="Helical" evidence="6">
    <location>
        <begin position="94"/>
        <end position="114"/>
    </location>
</feature>
<feature type="domain" description="Cytochrome b561 bacterial/Ni-hydrogenase" evidence="7">
    <location>
        <begin position="6"/>
        <end position="166"/>
    </location>
</feature>
<dbReference type="SUPFAM" id="SSF81342">
    <property type="entry name" value="Transmembrane di-heme cytochromes"/>
    <property type="match status" value="1"/>
</dbReference>
<gene>
    <name evidence="8" type="ORF">R8Z52_21960</name>
</gene>
<dbReference type="Pfam" id="PF01292">
    <property type="entry name" value="Ni_hydr_CYTB"/>
    <property type="match status" value="1"/>
</dbReference>
<evidence type="ECO:0000256" key="6">
    <source>
        <dbReference type="SAM" id="Phobius"/>
    </source>
</evidence>
<keyword evidence="5 6" id="KW-0472">Membrane</keyword>
<evidence type="ECO:0000256" key="1">
    <source>
        <dbReference type="ARBA" id="ARBA00004651"/>
    </source>
</evidence>
<accession>A0ABZ0QGG4</accession>
<dbReference type="EMBL" id="CP138204">
    <property type="protein sequence ID" value="WPC75594.1"/>
    <property type="molecule type" value="Genomic_DNA"/>
</dbReference>
<evidence type="ECO:0000313" key="9">
    <source>
        <dbReference type="Proteomes" id="UP001304071"/>
    </source>
</evidence>
<keyword evidence="2" id="KW-1003">Cell membrane</keyword>
<dbReference type="Gene3D" id="1.20.950.20">
    <property type="entry name" value="Transmembrane di-heme cytochromes, Chain C"/>
    <property type="match status" value="1"/>
</dbReference>
<dbReference type="InterPro" id="IPR011577">
    <property type="entry name" value="Cyt_b561_bac/Ni-Hgenase"/>
</dbReference>
<evidence type="ECO:0000256" key="2">
    <source>
        <dbReference type="ARBA" id="ARBA00022475"/>
    </source>
</evidence>
<feature type="transmembrane region" description="Helical" evidence="6">
    <location>
        <begin position="9"/>
        <end position="26"/>
    </location>
</feature>
<dbReference type="PANTHER" id="PTHR30485">
    <property type="entry name" value="NI/FE-HYDROGENASE 1 B-TYPE CYTOCHROME SUBUNIT"/>
    <property type="match status" value="1"/>
</dbReference>
<dbReference type="InterPro" id="IPR051542">
    <property type="entry name" value="Hydrogenase_cytochrome"/>
</dbReference>
<dbReference type="InterPro" id="IPR016174">
    <property type="entry name" value="Di-haem_cyt_TM"/>
</dbReference>
<name>A0ABZ0QGG4_9VIBR</name>
<protein>
    <submittedName>
        <fullName evidence="8">Cytochrome b/b6 domain-containing protein</fullName>
    </submittedName>
</protein>
<dbReference type="PANTHER" id="PTHR30485:SF2">
    <property type="entry name" value="BLL0597 PROTEIN"/>
    <property type="match status" value="1"/>
</dbReference>
<organism evidence="8 9">
    <name type="scientific">Vibrio porteresiae DSM 19223</name>
    <dbReference type="NCBI Taxonomy" id="1123496"/>
    <lineage>
        <taxon>Bacteria</taxon>
        <taxon>Pseudomonadati</taxon>
        <taxon>Pseudomonadota</taxon>
        <taxon>Gammaproteobacteria</taxon>
        <taxon>Vibrionales</taxon>
        <taxon>Vibrionaceae</taxon>
        <taxon>Vibrio</taxon>
    </lineage>
</organism>
<comment type="subcellular location">
    <subcellularLocation>
        <location evidence="1">Cell membrane</location>
        <topology evidence="1">Multi-pass membrane protein</topology>
    </subcellularLocation>
</comment>
<keyword evidence="9" id="KW-1185">Reference proteome</keyword>
<evidence type="ECO:0000256" key="4">
    <source>
        <dbReference type="ARBA" id="ARBA00022989"/>
    </source>
</evidence>
<evidence type="ECO:0000256" key="3">
    <source>
        <dbReference type="ARBA" id="ARBA00022692"/>
    </source>
</evidence>
<reference evidence="8 9" key="1">
    <citation type="submission" date="2023-11" db="EMBL/GenBank/DDBJ databases">
        <title>Plant-associative lifestyle of Vibrio porteresiae and its evolutionary dynamics.</title>
        <authorList>
            <person name="Rameshkumar N."/>
            <person name="Kirti K."/>
        </authorList>
    </citation>
    <scope>NUCLEOTIDE SEQUENCE [LARGE SCALE GENOMIC DNA]</scope>
    <source>
        <strain evidence="8 9">MSSRF30</strain>
    </source>
</reference>
<evidence type="ECO:0000256" key="5">
    <source>
        <dbReference type="ARBA" id="ARBA00023136"/>
    </source>
</evidence>
<keyword evidence="3 6" id="KW-0812">Transmembrane</keyword>